<dbReference type="EMBL" id="ASPP01012183">
    <property type="protein sequence ID" value="ETO20858.1"/>
    <property type="molecule type" value="Genomic_DNA"/>
</dbReference>
<name>X6N4M7_RETFI</name>
<feature type="transmembrane region" description="Helical" evidence="1">
    <location>
        <begin position="35"/>
        <end position="53"/>
    </location>
</feature>
<evidence type="ECO:0000313" key="3">
    <source>
        <dbReference type="Proteomes" id="UP000023152"/>
    </source>
</evidence>
<keyword evidence="1" id="KW-0812">Transmembrane</keyword>
<reference evidence="2 3" key="1">
    <citation type="journal article" date="2013" name="Curr. Biol.">
        <title>The Genome of the Foraminiferan Reticulomyxa filosa.</title>
        <authorList>
            <person name="Glockner G."/>
            <person name="Hulsmann N."/>
            <person name="Schleicher M."/>
            <person name="Noegel A.A."/>
            <person name="Eichinger L."/>
            <person name="Gallinger C."/>
            <person name="Pawlowski J."/>
            <person name="Sierra R."/>
            <person name="Euteneuer U."/>
            <person name="Pillet L."/>
            <person name="Moustafa A."/>
            <person name="Platzer M."/>
            <person name="Groth M."/>
            <person name="Szafranski K."/>
            <person name="Schliwa M."/>
        </authorList>
    </citation>
    <scope>NUCLEOTIDE SEQUENCE [LARGE SCALE GENOMIC DNA]</scope>
</reference>
<accession>X6N4M7</accession>
<keyword evidence="1" id="KW-0472">Membrane</keyword>
<dbReference type="Proteomes" id="UP000023152">
    <property type="component" value="Unassembled WGS sequence"/>
</dbReference>
<organism evidence="2 3">
    <name type="scientific">Reticulomyxa filosa</name>
    <dbReference type="NCBI Taxonomy" id="46433"/>
    <lineage>
        <taxon>Eukaryota</taxon>
        <taxon>Sar</taxon>
        <taxon>Rhizaria</taxon>
        <taxon>Retaria</taxon>
        <taxon>Foraminifera</taxon>
        <taxon>Monothalamids</taxon>
        <taxon>Reticulomyxidae</taxon>
        <taxon>Reticulomyxa</taxon>
    </lineage>
</organism>
<evidence type="ECO:0000256" key="1">
    <source>
        <dbReference type="SAM" id="Phobius"/>
    </source>
</evidence>
<feature type="non-terminal residue" evidence="2">
    <location>
        <position position="285"/>
    </location>
</feature>
<sequence length="285" mass="31999">MACNNQNSANLPTNQFFGSSITSANLDWHVSKTKLTSYLTLFVITFYCIYNVSTKKIETNNFKQHQQHDSNTMNPTDPIFNKGSSLQFPAPSPLSSQFSNDIPATPHSFCIPPLPHSVPSPLNSFTPNVLFLICFYLLTKIQVSQHPRVFTFPSGTETQQRNIVTNNERQQLTANVKNEPINTFEGSNNNTTILQAVNTALVQSNHLLNQNVDDHTFNMVVDLASFAFQNPTLVKHLLPALGRKGDTQATAFENYAFHHQQTESNNQTLLNEFKMRAKNANKILP</sequence>
<protein>
    <submittedName>
        <fullName evidence="2">Uncharacterized protein</fullName>
    </submittedName>
</protein>
<keyword evidence="1" id="KW-1133">Transmembrane helix</keyword>
<keyword evidence="3" id="KW-1185">Reference proteome</keyword>
<proteinExistence type="predicted"/>
<evidence type="ECO:0000313" key="2">
    <source>
        <dbReference type="EMBL" id="ETO20858.1"/>
    </source>
</evidence>
<comment type="caution">
    <text evidence="2">The sequence shown here is derived from an EMBL/GenBank/DDBJ whole genome shotgun (WGS) entry which is preliminary data.</text>
</comment>
<dbReference type="AlphaFoldDB" id="X6N4M7"/>
<gene>
    <name evidence="2" type="ORF">RFI_16351</name>
</gene>